<reference evidence="2" key="1">
    <citation type="journal article" date="2023" name="Int. J. Mol. Sci.">
        <title>Metagenomics Revealed a New Genus 'Candidatus Thiocaldithrix dubininis' gen. nov., sp. nov. and a New Species 'Candidatus Thiothrix putei' sp. nov. in the Family Thiotrichaceae, Some Members of Which Have Traits of Both Na+- and H+-Motive Energetics.</title>
        <authorList>
            <person name="Ravin N.V."/>
            <person name="Muntyan M.S."/>
            <person name="Smolyakov D.D."/>
            <person name="Rudenko T.S."/>
            <person name="Beletsky A.V."/>
            <person name="Mardanov A.V."/>
            <person name="Grabovich M.Y."/>
        </authorList>
    </citation>
    <scope>NUCLEOTIDE SEQUENCE</scope>
    <source>
        <strain evidence="2">GKL-02</strain>
    </source>
</reference>
<dbReference type="Gene3D" id="3.40.50.300">
    <property type="entry name" value="P-loop containing nucleotide triphosphate hydrolases"/>
    <property type="match status" value="1"/>
</dbReference>
<dbReference type="GO" id="GO:0016887">
    <property type="term" value="F:ATP hydrolysis activity"/>
    <property type="evidence" value="ECO:0007669"/>
    <property type="project" value="InterPro"/>
</dbReference>
<sequence length="534" mass="60868">MPKHFNTTGPVIPSEHYCIDPMQRMDWAEIHTLIAAKKFFVLHAPRQTGKTSTLLAMMDTLNQSGEYTALYINVEAAQAARNDVALGMKTILGTLADGAYYRLQDDRLNQWLEAIWQKHGATGALKAILNRWAQASALPIVLMIDEVDALVGDTLISLLRQLREGYIGRPGVPFVQSVILCGVRDVRDYRIHTSHHEIITGGSAFNVKAKSLVMGSFSRAEVETLYAQHTAETGQVFSPEIFPELWEDTHGQPWLVNALGHELIWEDKTARDRSTPITLERYRTARERLIQSRATHLEQLADKLKEARVRSVIEPILKGADSDQSLNPDAVEYVRDLGLIERASNGAIRISNRIYQEVIPRELSWGSQMAITQSQAWYLTPQRRVDMPKLLNAFQQFFREHAESWLERFDYKEAGPQLLLQAFLQRIINGGGRINREYGLGRKRTDLYIEWPVDEQQGFHGEVQRIVLELKLLHKGLAATLVEGLEQTAGYADQCGAQEMYLIIFDRNPNTPWDAKIWQRQESWQERDIGVWGM</sequence>
<dbReference type="KEGG" id="tput:QJT81_15070"/>
<dbReference type="EMBL" id="CP124756">
    <property type="protein sequence ID" value="WGZ93131.1"/>
    <property type="molecule type" value="Genomic_DNA"/>
</dbReference>
<feature type="domain" description="ORC1/DEAH AAA+ ATPase" evidence="1">
    <location>
        <begin position="37"/>
        <end position="187"/>
    </location>
</feature>
<organism evidence="2">
    <name type="scientific">Candidatus Thiothrix putei</name>
    <dbReference type="NCBI Taxonomy" id="3080811"/>
    <lineage>
        <taxon>Bacteria</taxon>
        <taxon>Pseudomonadati</taxon>
        <taxon>Pseudomonadota</taxon>
        <taxon>Gammaproteobacteria</taxon>
        <taxon>Thiotrichales</taxon>
        <taxon>Thiotrichaceae</taxon>
        <taxon>Thiothrix</taxon>
    </lineage>
</organism>
<dbReference type="SUPFAM" id="SSF52540">
    <property type="entry name" value="P-loop containing nucleoside triphosphate hydrolases"/>
    <property type="match status" value="1"/>
</dbReference>
<name>A0AA95HE27_9GAMM</name>
<accession>A0AA95HE27</accession>
<evidence type="ECO:0000313" key="2">
    <source>
        <dbReference type="EMBL" id="WGZ93131.1"/>
    </source>
</evidence>
<keyword evidence="2" id="KW-0547">Nucleotide-binding</keyword>
<dbReference type="Proteomes" id="UP001301326">
    <property type="component" value="Chromosome"/>
</dbReference>
<evidence type="ECO:0000259" key="1">
    <source>
        <dbReference type="Pfam" id="PF13401"/>
    </source>
</evidence>
<keyword evidence="2" id="KW-0067">ATP-binding</keyword>
<gene>
    <name evidence="2" type="ORF">QJT81_15070</name>
</gene>
<reference evidence="2" key="2">
    <citation type="submission" date="2023-04" db="EMBL/GenBank/DDBJ databases">
        <authorList>
            <person name="Beletskiy A.V."/>
            <person name="Mardanov A.V."/>
            <person name="Ravin N.V."/>
        </authorList>
    </citation>
    <scope>NUCLEOTIDE SEQUENCE</scope>
    <source>
        <strain evidence="2">GKL-02</strain>
    </source>
</reference>
<protein>
    <submittedName>
        <fullName evidence="2">ATP-binding protein</fullName>
    </submittedName>
</protein>
<dbReference type="InterPro" id="IPR027417">
    <property type="entry name" value="P-loop_NTPase"/>
</dbReference>
<proteinExistence type="predicted"/>
<dbReference type="AlphaFoldDB" id="A0AA95HE27"/>
<dbReference type="GO" id="GO:0005524">
    <property type="term" value="F:ATP binding"/>
    <property type="evidence" value="ECO:0007669"/>
    <property type="project" value="UniProtKB-KW"/>
</dbReference>
<dbReference type="InterPro" id="IPR049945">
    <property type="entry name" value="AAA_22"/>
</dbReference>
<dbReference type="Pfam" id="PF13401">
    <property type="entry name" value="AAA_22"/>
    <property type="match status" value="1"/>
</dbReference>